<dbReference type="InterPro" id="IPR005158">
    <property type="entry name" value="BTAD"/>
</dbReference>
<dbReference type="PRINTS" id="PR00364">
    <property type="entry name" value="DISEASERSIST"/>
</dbReference>
<dbReference type="STRING" id="512565.AMIS_77370"/>
<dbReference type="SUPFAM" id="SSF46894">
    <property type="entry name" value="C-terminal effector domain of the bipartite response regulators"/>
    <property type="match status" value="1"/>
</dbReference>
<dbReference type="KEGG" id="ams:AMIS_77370"/>
<dbReference type="InterPro" id="IPR036388">
    <property type="entry name" value="WH-like_DNA-bd_sf"/>
</dbReference>
<reference evidence="7 8" key="1">
    <citation type="submission" date="2012-02" db="EMBL/GenBank/DDBJ databases">
        <title>Complete genome sequence of Actinoplanes missouriensis 431 (= NBRC 102363).</title>
        <authorList>
            <person name="Ohnishi Y."/>
            <person name="Ishikawa J."/>
            <person name="Sekine M."/>
            <person name="Hosoyama A."/>
            <person name="Harada T."/>
            <person name="Narita H."/>
            <person name="Hata T."/>
            <person name="Konno Y."/>
            <person name="Tutikane K."/>
            <person name="Fujita N."/>
            <person name="Horinouchi S."/>
            <person name="Hayakawa M."/>
        </authorList>
    </citation>
    <scope>NUCLEOTIDE SEQUENCE [LARGE SCALE GENOMIC DNA]</scope>
    <source>
        <strain evidence="8">ATCC 14538 / DSM 43046 / CBS 188.64 / JCM 3121 / NBRC 102363 / NCIMB 12654 / NRRL B-3342 / UNCC 431</strain>
    </source>
</reference>
<dbReference type="eggNOG" id="COG3903">
    <property type="taxonomic scope" value="Bacteria"/>
</dbReference>
<dbReference type="PROSITE" id="PS51755">
    <property type="entry name" value="OMPR_PHOB"/>
    <property type="match status" value="1"/>
</dbReference>
<dbReference type="Proteomes" id="UP000007882">
    <property type="component" value="Chromosome"/>
</dbReference>
<keyword evidence="4" id="KW-0804">Transcription</keyword>
<evidence type="ECO:0000256" key="4">
    <source>
        <dbReference type="ARBA" id="ARBA00023163"/>
    </source>
</evidence>
<gene>
    <name evidence="7" type="ordered locus">AMIS_77370</name>
</gene>
<dbReference type="InterPro" id="IPR042197">
    <property type="entry name" value="Apaf_helical"/>
</dbReference>
<comment type="similarity">
    <text evidence="1">Belongs to the AfsR/DnrI/RedD regulatory family.</text>
</comment>
<dbReference type="GO" id="GO:0043531">
    <property type="term" value="F:ADP binding"/>
    <property type="evidence" value="ECO:0007669"/>
    <property type="project" value="InterPro"/>
</dbReference>
<evidence type="ECO:0000313" key="7">
    <source>
        <dbReference type="EMBL" id="BAL92957.1"/>
    </source>
</evidence>
<dbReference type="EMBL" id="AP012319">
    <property type="protein sequence ID" value="BAL92957.1"/>
    <property type="molecule type" value="Genomic_DNA"/>
</dbReference>
<evidence type="ECO:0000256" key="2">
    <source>
        <dbReference type="ARBA" id="ARBA00023015"/>
    </source>
</evidence>
<evidence type="ECO:0000256" key="3">
    <source>
        <dbReference type="ARBA" id="ARBA00023125"/>
    </source>
</evidence>
<dbReference type="SMART" id="SM01043">
    <property type="entry name" value="BTAD"/>
    <property type="match status" value="1"/>
</dbReference>
<dbReference type="Pfam" id="PF00486">
    <property type="entry name" value="Trans_reg_C"/>
    <property type="match status" value="1"/>
</dbReference>
<evidence type="ECO:0000313" key="8">
    <source>
        <dbReference type="Proteomes" id="UP000007882"/>
    </source>
</evidence>
<dbReference type="SUPFAM" id="SSF48452">
    <property type="entry name" value="TPR-like"/>
    <property type="match status" value="2"/>
</dbReference>
<dbReference type="InterPro" id="IPR027417">
    <property type="entry name" value="P-loop_NTPase"/>
</dbReference>
<dbReference type="PANTHER" id="PTHR35807:SF1">
    <property type="entry name" value="TRANSCRIPTIONAL REGULATOR REDD"/>
    <property type="match status" value="1"/>
</dbReference>
<evidence type="ECO:0000256" key="1">
    <source>
        <dbReference type="ARBA" id="ARBA00005820"/>
    </source>
</evidence>
<dbReference type="PATRIC" id="fig|512565.3.peg.7754"/>
<dbReference type="Gene3D" id="1.25.40.10">
    <property type="entry name" value="Tetratricopeptide repeat domain"/>
    <property type="match status" value="3"/>
</dbReference>
<dbReference type="SMART" id="SM00028">
    <property type="entry name" value="TPR"/>
    <property type="match status" value="5"/>
</dbReference>
<accession>I0HIX0</accession>
<dbReference type="InterPro" id="IPR051677">
    <property type="entry name" value="AfsR-DnrI-RedD_regulator"/>
</dbReference>
<dbReference type="HOGENOM" id="CLU_004665_2_0_11"/>
<evidence type="ECO:0000256" key="5">
    <source>
        <dbReference type="PROSITE-ProRule" id="PRU01091"/>
    </source>
</evidence>
<name>I0HIX0_ACTM4</name>
<dbReference type="GO" id="GO:0003677">
    <property type="term" value="F:DNA binding"/>
    <property type="evidence" value="ECO:0007669"/>
    <property type="project" value="UniProtKB-UniRule"/>
</dbReference>
<dbReference type="RefSeq" id="WP_014447840.1">
    <property type="nucleotide sequence ID" value="NC_017093.1"/>
</dbReference>
<feature type="domain" description="OmpR/PhoB-type" evidence="6">
    <location>
        <begin position="1"/>
        <end position="72"/>
    </location>
</feature>
<dbReference type="CDD" id="cd15831">
    <property type="entry name" value="BTAD"/>
    <property type="match status" value="1"/>
</dbReference>
<dbReference type="InterPro" id="IPR016032">
    <property type="entry name" value="Sig_transdc_resp-reg_C-effctor"/>
</dbReference>
<dbReference type="Gene3D" id="1.10.8.430">
    <property type="entry name" value="Helical domain of apoptotic protease-activating factors"/>
    <property type="match status" value="1"/>
</dbReference>
<organism evidence="7 8">
    <name type="scientific">Actinoplanes missouriensis (strain ATCC 14538 / DSM 43046 / CBS 188.64 / JCM 3121 / NBRC 102363 / NCIMB 12654 / NRRL B-3342 / UNCC 431)</name>
    <dbReference type="NCBI Taxonomy" id="512565"/>
    <lineage>
        <taxon>Bacteria</taxon>
        <taxon>Bacillati</taxon>
        <taxon>Actinomycetota</taxon>
        <taxon>Actinomycetes</taxon>
        <taxon>Micromonosporales</taxon>
        <taxon>Micromonosporaceae</taxon>
        <taxon>Actinoplanes</taxon>
    </lineage>
</organism>
<dbReference type="AlphaFoldDB" id="I0HIX0"/>
<dbReference type="Gene3D" id="1.10.10.10">
    <property type="entry name" value="Winged helix-like DNA-binding domain superfamily/Winged helix DNA-binding domain"/>
    <property type="match status" value="1"/>
</dbReference>
<protein>
    <submittedName>
        <fullName evidence="7">Putative AfsR-family transcriptional regulator</fullName>
    </submittedName>
</protein>
<dbReference type="GO" id="GO:0006355">
    <property type="term" value="P:regulation of DNA-templated transcription"/>
    <property type="evidence" value="ECO:0007669"/>
    <property type="project" value="InterPro"/>
</dbReference>
<evidence type="ECO:0000259" key="6">
    <source>
        <dbReference type="PROSITE" id="PS51755"/>
    </source>
</evidence>
<dbReference type="SUPFAM" id="SSF52540">
    <property type="entry name" value="P-loop containing nucleoside triphosphate hydrolases"/>
    <property type="match status" value="1"/>
</dbReference>
<dbReference type="Pfam" id="PF03704">
    <property type="entry name" value="BTAD"/>
    <property type="match status" value="1"/>
</dbReference>
<dbReference type="eggNOG" id="COG3629">
    <property type="taxonomic scope" value="Bacteria"/>
</dbReference>
<dbReference type="GO" id="GO:0000160">
    <property type="term" value="P:phosphorelay signal transduction system"/>
    <property type="evidence" value="ECO:0007669"/>
    <property type="project" value="InterPro"/>
</dbReference>
<dbReference type="Gene3D" id="3.40.50.300">
    <property type="entry name" value="P-loop containing nucleotide triphosphate hydrolases"/>
    <property type="match status" value="1"/>
</dbReference>
<dbReference type="PANTHER" id="PTHR35807">
    <property type="entry name" value="TRANSCRIPTIONAL REGULATOR REDD-RELATED"/>
    <property type="match status" value="1"/>
</dbReference>
<keyword evidence="8" id="KW-1185">Reference proteome</keyword>
<sequence length="963" mass="105481">MPITATRDRIVLAMLLLRPGRIVGLGELTEAVWGAEPPATARGQLQTCVSRLRRVLPAGAILSDPAGYRIRPEPDELDATVFLRLVEQARSAGDPGSARASYRKGLDLWRGSACAEIDAPAVRAAAAGLDERRAAAVEDWVDLELEAGQARELIGELSGWVEQFPLRERLRGQLMTALHRSGRQADALAEFRRARDVLSGELGIEPGRELQELHRDMLSGEYVPEVARTVRCLPRTVGDFTGRVELVKSLLDELPRSDPAVLVIDGMAGSGKTTLALHLAARAGERYPDAHLYIDLRGYSEQPPVEPAAALIVLLRQLGVAAGDIPLEPVERIGLWRTELASRKALVVLDNAASSAQIADLLPSAAGSLTLVTARRRLSGLDGVRVESLPLLAPEEAVALLERIAGDRVRAEPEAAAEVVRRCGGLPLAVRLSGARLLHRPRWRVADLLRRMGGTALPELAAEERTVTGAFSLTYRQLPESPQRVFRLLGLYPGTVFDRLAVAALAGSSLEGALDALDDLVDVHLVEEPEPGSYRMHDLIRQFAGMLAADLPAGEQRAALIGALDFEMHAAAAATTRGYRKAVDSDLGRVSPARPDLLDELEDPAARLEWQRTQLTAFVEAAAACGSLDYAWRIPRAAWRPLFLRGYMDDIRDTHLLAMSKIEKSGDFHAVAVTANYLASAYGRAGENEKAERYLLLAIRSDEAIGQRHSRAYMNLAMIYLVQGRFRESIEAVMTGRRIAVLDGQSRDASLFGALGTACEVFSRLGCLTDAMRYARLRLILAMDQGEEAMAAAALLVLGRCRYQAGEIDRDRSRRYVEASASVASRIGYRSLLADAHNDRAWLLADAGRYAEASVEHERALQLVAELRDRHHEAEFRNDHATTVRRSGDIAAARAMFEHVIRLAREWRLAYSLARAQAGLADCLDHDDPEAVRLRAAACDLFDRMGITTIDGRPVNRRERMKP</sequence>
<proteinExistence type="inferred from homology"/>
<dbReference type="SMART" id="SM00862">
    <property type="entry name" value="Trans_reg_C"/>
    <property type="match status" value="1"/>
</dbReference>
<keyword evidence="3 5" id="KW-0238">DNA-binding</keyword>
<keyword evidence="2" id="KW-0805">Transcription regulation</keyword>
<dbReference type="InterPro" id="IPR019734">
    <property type="entry name" value="TPR_rpt"/>
</dbReference>
<dbReference type="InterPro" id="IPR001867">
    <property type="entry name" value="OmpR/PhoB-type_DNA-bd"/>
</dbReference>
<feature type="DNA-binding region" description="OmpR/PhoB-type" evidence="5">
    <location>
        <begin position="1"/>
        <end position="72"/>
    </location>
</feature>
<dbReference type="InterPro" id="IPR011990">
    <property type="entry name" value="TPR-like_helical_dom_sf"/>
</dbReference>